<reference evidence="1 2" key="1">
    <citation type="submission" date="2016-10" db="EMBL/GenBank/DDBJ databases">
        <title>The genome sequence of Colletotrichum fioriniae PJ7.</title>
        <authorList>
            <person name="Baroncelli R."/>
        </authorList>
    </citation>
    <scope>NUCLEOTIDE SEQUENCE [LARGE SCALE GENOMIC DNA]</scope>
    <source>
        <strain evidence="1 2">Tom-12</strain>
    </source>
</reference>
<dbReference type="Proteomes" id="UP001227543">
    <property type="component" value="Unassembled WGS sequence"/>
</dbReference>
<sequence length="413" mass="45249">MLAGNRPLVQPFKLVCARAILTFLISTRSVQTHVSTAGKFRERKCGRSGMDREVEEVEGKNLFKLLNMLRLLSVAMALGQVQAGVVSRLESSSSLEGMSSLLERDAADLPTYKPEEAFDYNKWTPDSALYEGLPMMDKQVEIDGKQLTYQDFNISALTTDQFKAHYMSLPEYFDSKGNFIPTDEEVKAYQASMVALASNPDSEVHVPASHVSKRAFPDMCFYDDRLRCSSSCTNYVHRGVRQSFNNNVYGYYHYVSDPQCGVGSISKTVSVTHTSAVTLGGSIGIPGFGGKNTWTKAVSTFLSTFGLSISKSPDSVTTGISYSGTCGAFNVCFLWERPHFSVDKGVIVTQYIDANSKRACQAPTVTPYEVHAVHTDKDAGGASAHGLCYSMAYHGCGGRPTASNQMIRCPNNY</sequence>
<name>A0ABQ9RNV6_9PEZI</name>
<organism evidence="1 2">
    <name type="scientific">Colletotrichum tamarilloi</name>
    <dbReference type="NCBI Taxonomy" id="1209934"/>
    <lineage>
        <taxon>Eukaryota</taxon>
        <taxon>Fungi</taxon>
        <taxon>Dikarya</taxon>
        <taxon>Ascomycota</taxon>
        <taxon>Pezizomycotina</taxon>
        <taxon>Sordariomycetes</taxon>
        <taxon>Hypocreomycetidae</taxon>
        <taxon>Glomerellales</taxon>
        <taxon>Glomerellaceae</taxon>
        <taxon>Colletotrichum</taxon>
        <taxon>Colletotrichum acutatum species complex</taxon>
    </lineage>
</organism>
<comment type="caution">
    <text evidence="1">The sequence shown here is derived from an EMBL/GenBank/DDBJ whole genome shotgun (WGS) entry which is preliminary data.</text>
</comment>
<dbReference type="RefSeq" id="XP_060387115.1">
    <property type="nucleotide sequence ID" value="XM_060518482.1"/>
</dbReference>
<evidence type="ECO:0000313" key="1">
    <source>
        <dbReference type="EMBL" id="KAK1508658.1"/>
    </source>
</evidence>
<keyword evidence="2" id="KW-1185">Reference proteome</keyword>
<protein>
    <submittedName>
        <fullName evidence="1">Uncharacterized protein</fullName>
    </submittedName>
</protein>
<proteinExistence type="predicted"/>
<gene>
    <name evidence="1" type="ORF">CTAM01_02444</name>
</gene>
<evidence type="ECO:0000313" key="2">
    <source>
        <dbReference type="Proteomes" id="UP001227543"/>
    </source>
</evidence>
<dbReference type="GeneID" id="85402720"/>
<accession>A0ABQ9RNV6</accession>
<dbReference type="EMBL" id="MLFU01000005">
    <property type="protein sequence ID" value="KAK1508658.1"/>
    <property type="molecule type" value="Genomic_DNA"/>
</dbReference>